<protein>
    <submittedName>
        <fullName evidence="2">Uncharacterized protein</fullName>
    </submittedName>
</protein>
<dbReference type="EMBL" id="UOFW01000236">
    <property type="protein sequence ID" value="VAX08211.1"/>
    <property type="molecule type" value="Genomic_DNA"/>
</dbReference>
<gene>
    <name evidence="2" type="ORF">MNBD_ALPHA03-889</name>
</gene>
<accession>A0A3B1B272</accession>
<name>A0A3B1B272_9ZZZZ</name>
<sequence>MNFKIAGYYMLLLLFPLSVGAESLSGKIQLPSQNILVSGPQKYQGQIDLRPYLPMGDEFVLTKVIVNFLFRDDKEWVRTVGKSSLEDTGKIIRHSGSAFRKKSISGQTDYYYISRRVIDMTNEEEVAQLTIGRNVFYGTTMRRRDVTKKPVGQKSVMLGTYREPGDNARLRQHFRITDEILETRRDGYDGFFEIRHKYLDLSAVQDIARTGLIKFELAGQGDYIFVEARATYEGYIMGPKSASLDTSLYKGPIWLTMLGLPIGGAVWWRKRQKLAHKKQKKKQARQRSARAVNRASSRRALGAE</sequence>
<feature type="region of interest" description="Disordered" evidence="1">
    <location>
        <begin position="278"/>
        <end position="304"/>
    </location>
</feature>
<evidence type="ECO:0000313" key="2">
    <source>
        <dbReference type="EMBL" id="VAX08211.1"/>
    </source>
</evidence>
<feature type="compositionally biased region" description="Low complexity" evidence="1">
    <location>
        <begin position="289"/>
        <end position="304"/>
    </location>
</feature>
<organism evidence="2">
    <name type="scientific">hydrothermal vent metagenome</name>
    <dbReference type="NCBI Taxonomy" id="652676"/>
    <lineage>
        <taxon>unclassified sequences</taxon>
        <taxon>metagenomes</taxon>
        <taxon>ecological metagenomes</taxon>
    </lineage>
</organism>
<feature type="compositionally biased region" description="Basic residues" evidence="1">
    <location>
        <begin position="278"/>
        <end position="288"/>
    </location>
</feature>
<reference evidence="2" key="1">
    <citation type="submission" date="2018-06" db="EMBL/GenBank/DDBJ databases">
        <authorList>
            <person name="Zhirakovskaya E."/>
        </authorList>
    </citation>
    <scope>NUCLEOTIDE SEQUENCE</scope>
</reference>
<evidence type="ECO:0000256" key="1">
    <source>
        <dbReference type="SAM" id="MobiDB-lite"/>
    </source>
</evidence>
<dbReference type="AlphaFoldDB" id="A0A3B1B272"/>
<proteinExistence type="predicted"/>